<keyword evidence="2 5" id="KW-0812">Transmembrane</keyword>
<dbReference type="SUPFAM" id="SSF158442">
    <property type="entry name" value="DsbB-like"/>
    <property type="match status" value="1"/>
</dbReference>
<accession>A0A061SQP2</accession>
<keyword evidence="3 5" id="KW-1133">Transmembrane helix</keyword>
<feature type="transmembrane region" description="Helical" evidence="5">
    <location>
        <begin position="48"/>
        <end position="75"/>
    </location>
</feature>
<dbReference type="EMBL" id="JEMU01000020">
    <property type="protein sequence ID" value="KAJ01724.1"/>
    <property type="molecule type" value="Genomic_DNA"/>
</dbReference>
<dbReference type="Proteomes" id="UP000027337">
    <property type="component" value="Unassembled WGS sequence"/>
</dbReference>
<dbReference type="PIRSF" id="PIRSF033913">
    <property type="entry name" value="S-S_format_DsbB"/>
    <property type="match status" value="1"/>
</dbReference>
<evidence type="ECO:0000256" key="4">
    <source>
        <dbReference type="ARBA" id="ARBA00023136"/>
    </source>
</evidence>
<organism evidence="6 7">
    <name type="scientific">Sulfitobacter mediterraneus</name>
    <dbReference type="NCBI Taxonomy" id="83219"/>
    <lineage>
        <taxon>Bacteria</taxon>
        <taxon>Pseudomonadati</taxon>
        <taxon>Pseudomonadota</taxon>
        <taxon>Alphaproteobacteria</taxon>
        <taxon>Rhodobacterales</taxon>
        <taxon>Roseobacteraceae</taxon>
        <taxon>Sulfitobacter</taxon>
    </lineage>
</organism>
<dbReference type="Gene3D" id="1.20.1550.10">
    <property type="entry name" value="DsbB-like"/>
    <property type="match status" value="1"/>
</dbReference>
<evidence type="ECO:0000256" key="3">
    <source>
        <dbReference type="ARBA" id="ARBA00022989"/>
    </source>
</evidence>
<evidence type="ECO:0000313" key="7">
    <source>
        <dbReference type="Proteomes" id="UP000027337"/>
    </source>
</evidence>
<dbReference type="InterPro" id="IPR003752">
    <property type="entry name" value="DiS_bond_form_DsbB/BdbC"/>
</dbReference>
<dbReference type="Pfam" id="PF02600">
    <property type="entry name" value="DsbB"/>
    <property type="match status" value="1"/>
</dbReference>
<evidence type="ECO:0000256" key="5">
    <source>
        <dbReference type="SAM" id="Phobius"/>
    </source>
</evidence>
<evidence type="ECO:0000256" key="2">
    <source>
        <dbReference type="ARBA" id="ARBA00022692"/>
    </source>
</evidence>
<feature type="transmembrane region" description="Helical" evidence="5">
    <location>
        <begin position="139"/>
        <end position="158"/>
    </location>
</feature>
<comment type="caution">
    <text evidence="6">The sequence shown here is derived from an EMBL/GenBank/DDBJ whole genome shotgun (WGS) entry which is preliminary data.</text>
</comment>
<dbReference type="GO" id="GO:0016020">
    <property type="term" value="C:membrane"/>
    <property type="evidence" value="ECO:0007669"/>
    <property type="project" value="UniProtKB-SubCell"/>
</dbReference>
<keyword evidence="7" id="KW-1185">Reference proteome</keyword>
<evidence type="ECO:0000313" key="6">
    <source>
        <dbReference type="EMBL" id="KAJ01724.1"/>
    </source>
</evidence>
<dbReference type="InterPro" id="IPR023380">
    <property type="entry name" value="DsbB-like_sf"/>
</dbReference>
<dbReference type="GO" id="GO:0015035">
    <property type="term" value="F:protein-disulfide reductase activity"/>
    <property type="evidence" value="ECO:0007669"/>
    <property type="project" value="InterPro"/>
</dbReference>
<protein>
    <submittedName>
        <fullName evidence="6">Dihydroneopterin aldolase</fullName>
    </submittedName>
</protein>
<reference evidence="6 7" key="1">
    <citation type="journal article" date="2014" name="Genome Announc.">
        <title>Draft Genome Sequences of Two Isolates of the Roseobacter Group, Sulfitobacter sp. Strains 3SOLIMAR09 and 1FIGIMAR09, from Harbors of Mallorca Island (Mediterranean Sea).</title>
        <authorList>
            <person name="Mas-Llado M."/>
            <person name="Pina-Villalonga J.M."/>
            <person name="Brunet-Galmes I."/>
            <person name="Nogales B."/>
            <person name="Bosch R."/>
        </authorList>
    </citation>
    <scope>NUCLEOTIDE SEQUENCE [LARGE SCALE GENOMIC DNA]</scope>
    <source>
        <strain evidence="6 7">1FIGIMAR09</strain>
    </source>
</reference>
<dbReference type="RefSeq" id="WP_051584237.1">
    <property type="nucleotide sequence ID" value="NZ_JEMU01000020.1"/>
</dbReference>
<keyword evidence="4 5" id="KW-0472">Membrane</keyword>
<proteinExistence type="predicted"/>
<feature type="transmembrane region" description="Helical" evidence="5">
    <location>
        <begin position="20"/>
        <end position="41"/>
    </location>
</feature>
<dbReference type="InterPro" id="IPR024199">
    <property type="entry name" value="Uncharacterised_DsbB"/>
</dbReference>
<dbReference type="eggNOG" id="COG1495">
    <property type="taxonomic scope" value="Bacteria"/>
</dbReference>
<dbReference type="AlphaFoldDB" id="A0A061SQP2"/>
<sequence>MSAFDDPPNVAKTAAVGSAILLGGAFLFQALGYAPCAMCIWQRYPHVLGIAAGLAIFAGAPLVIFALVGAAAAAATSAFGVFHTGVEKGWWEGPSSCTGSGLDLSRMSAVDLLPGALNKPANLVMCDEVVWQFLTLSMASWNALLSALLVALWLYAWTVNGRASRKNKARASNAADL</sequence>
<evidence type="ECO:0000256" key="1">
    <source>
        <dbReference type="ARBA" id="ARBA00004141"/>
    </source>
</evidence>
<dbReference type="STRING" id="83219.PM02_17650"/>
<dbReference type="GO" id="GO:0006457">
    <property type="term" value="P:protein folding"/>
    <property type="evidence" value="ECO:0007669"/>
    <property type="project" value="InterPro"/>
</dbReference>
<gene>
    <name evidence="6" type="ORF">PM02_17650</name>
</gene>
<name>A0A061SQP2_9RHOB</name>
<comment type="subcellular location">
    <subcellularLocation>
        <location evidence="1">Membrane</location>
        <topology evidence="1">Multi-pass membrane protein</topology>
    </subcellularLocation>
</comment>